<comment type="caution">
    <text evidence="2">The sequence shown here is derived from an EMBL/GenBank/DDBJ whole genome shotgun (WGS) entry which is preliminary data.</text>
</comment>
<dbReference type="Proteomes" id="UP001153069">
    <property type="component" value="Unassembled WGS sequence"/>
</dbReference>
<reference evidence="2" key="1">
    <citation type="submission" date="2020-06" db="EMBL/GenBank/DDBJ databases">
        <authorList>
            <consortium name="Plant Systems Biology data submission"/>
        </authorList>
    </citation>
    <scope>NUCLEOTIDE SEQUENCE</scope>
    <source>
        <strain evidence="2">D6</strain>
    </source>
</reference>
<evidence type="ECO:0000313" key="2">
    <source>
        <dbReference type="EMBL" id="CAB9512737.1"/>
    </source>
</evidence>
<gene>
    <name evidence="2" type="ORF">SEMRO_552_G165170.1</name>
</gene>
<protein>
    <submittedName>
        <fullName evidence="2">Uncharacterized protein</fullName>
    </submittedName>
</protein>
<keyword evidence="3" id="KW-1185">Reference proteome</keyword>
<evidence type="ECO:0000256" key="1">
    <source>
        <dbReference type="SAM" id="MobiDB-lite"/>
    </source>
</evidence>
<evidence type="ECO:0000313" key="3">
    <source>
        <dbReference type="Proteomes" id="UP001153069"/>
    </source>
</evidence>
<name>A0A9N8E1C8_9STRA</name>
<organism evidence="2 3">
    <name type="scientific">Seminavis robusta</name>
    <dbReference type="NCBI Taxonomy" id="568900"/>
    <lineage>
        <taxon>Eukaryota</taxon>
        <taxon>Sar</taxon>
        <taxon>Stramenopiles</taxon>
        <taxon>Ochrophyta</taxon>
        <taxon>Bacillariophyta</taxon>
        <taxon>Bacillariophyceae</taxon>
        <taxon>Bacillariophycidae</taxon>
        <taxon>Naviculales</taxon>
        <taxon>Naviculaceae</taxon>
        <taxon>Seminavis</taxon>
    </lineage>
</organism>
<feature type="compositionally biased region" description="Basic residues" evidence="1">
    <location>
        <begin position="61"/>
        <end position="70"/>
    </location>
</feature>
<sequence length="270" mass="31237">MKKQQQAIHDDDSSGGAQRKTRRVRINLRSTAMGSDSERQRFRRNNTDEGSNYDSRSFRQAPKKKHRLRRTVSEDPRMSATGGSGGGGQTRRTSRISMLHRRESLLEKQQENKRKMRGQYSFSVDHSGGKDFFEREYSFWSSKPALAMFCFLGLAVSTKNANLAYGALIVFLYEVGVVFSKWKGFIMNHPLVQDCSEVTGWWIRYSLRQVERFLDKKDVTRKAAFGVFLVHFDMTSNVVGGYFQQRKEEVTKRTLAEAQRLRDRLHNITS</sequence>
<proteinExistence type="predicted"/>
<dbReference type="AlphaFoldDB" id="A0A9N8E1C8"/>
<feature type="region of interest" description="Disordered" evidence="1">
    <location>
        <begin position="1"/>
        <end position="95"/>
    </location>
</feature>
<accession>A0A9N8E1C8</accession>
<dbReference type="EMBL" id="CAICTM010000551">
    <property type="protein sequence ID" value="CAB9512737.1"/>
    <property type="molecule type" value="Genomic_DNA"/>
</dbReference>